<proteinExistence type="inferred from homology"/>
<evidence type="ECO:0000256" key="2">
    <source>
        <dbReference type="ARBA" id="ARBA00009320"/>
    </source>
</evidence>
<protein>
    <submittedName>
        <fullName evidence="4">Uncharacterized protein</fullName>
    </submittedName>
</protein>
<dbReference type="InterPro" id="IPR036038">
    <property type="entry name" value="Aminotransferase-like"/>
</dbReference>
<accession>A0ABR4GWV5</accession>
<dbReference type="InterPro" id="IPR005786">
    <property type="entry name" value="B_amino_transII"/>
</dbReference>
<comment type="cofactor">
    <cofactor evidence="1">
        <name>pyridoxal 5'-phosphate</name>
        <dbReference type="ChEBI" id="CHEBI:597326"/>
    </cofactor>
</comment>
<dbReference type="PANTHER" id="PTHR11825:SF69">
    <property type="entry name" value="BRANCHED-CHAIN-AMINO-ACID AMINOTRANSFERASE"/>
    <property type="match status" value="1"/>
</dbReference>
<keyword evidence="5" id="KW-1185">Reference proteome</keyword>
<dbReference type="PANTHER" id="PTHR11825">
    <property type="entry name" value="SUBGROUP IIII AMINOTRANSFERASE"/>
    <property type="match status" value="1"/>
</dbReference>
<dbReference type="Proteomes" id="UP001610334">
    <property type="component" value="Unassembled WGS sequence"/>
</dbReference>
<name>A0ABR4GWV5_9EURO</name>
<organism evidence="4 5">
    <name type="scientific">Aspergillus granulosus</name>
    <dbReference type="NCBI Taxonomy" id="176169"/>
    <lineage>
        <taxon>Eukaryota</taxon>
        <taxon>Fungi</taxon>
        <taxon>Dikarya</taxon>
        <taxon>Ascomycota</taxon>
        <taxon>Pezizomycotina</taxon>
        <taxon>Eurotiomycetes</taxon>
        <taxon>Eurotiomycetidae</taxon>
        <taxon>Eurotiales</taxon>
        <taxon>Aspergillaceae</taxon>
        <taxon>Aspergillus</taxon>
        <taxon>Aspergillus subgen. Nidulantes</taxon>
    </lineage>
</organism>
<reference evidence="4 5" key="1">
    <citation type="submission" date="2024-07" db="EMBL/GenBank/DDBJ databases">
        <title>Section-level genome sequencing and comparative genomics of Aspergillus sections Usti and Cavernicolus.</title>
        <authorList>
            <consortium name="Lawrence Berkeley National Laboratory"/>
            <person name="Nybo J.L."/>
            <person name="Vesth T.C."/>
            <person name="Theobald S."/>
            <person name="Frisvad J.C."/>
            <person name="Larsen T.O."/>
            <person name="Kjaerboelling I."/>
            <person name="Rothschild-Mancinelli K."/>
            <person name="Lyhne E.K."/>
            <person name="Kogle M.E."/>
            <person name="Barry K."/>
            <person name="Clum A."/>
            <person name="Na H."/>
            <person name="Ledsgaard L."/>
            <person name="Lin J."/>
            <person name="Lipzen A."/>
            <person name="Kuo A."/>
            <person name="Riley R."/>
            <person name="Mondo S."/>
            <person name="Labutti K."/>
            <person name="Haridas S."/>
            <person name="Pangalinan J."/>
            <person name="Salamov A.A."/>
            <person name="Simmons B.A."/>
            <person name="Magnuson J.K."/>
            <person name="Chen J."/>
            <person name="Drula E."/>
            <person name="Henrissat B."/>
            <person name="Wiebenga A."/>
            <person name="Lubbers R.J."/>
            <person name="Gomes A.C."/>
            <person name="Makela M.R."/>
            <person name="Stajich J."/>
            <person name="Grigoriev I.V."/>
            <person name="Mortensen U.H."/>
            <person name="De Vries R.P."/>
            <person name="Baker S.E."/>
            <person name="Andersen M.R."/>
        </authorList>
    </citation>
    <scope>NUCLEOTIDE SEQUENCE [LARGE SCALE GENOMIC DNA]</scope>
    <source>
        <strain evidence="4 5">CBS 588.65</strain>
    </source>
</reference>
<evidence type="ECO:0000313" key="5">
    <source>
        <dbReference type="Proteomes" id="UP001610334"/>
    </source>
</evidence>
<evidence type="ECO:0000256" key="3">
    <source>
        <dbReference type="ARBA" id="ARBA00022898"/>
    </source>
</evidence>
<dbReference type="Gene3D" id="3.30.470.10">
    <property type="match status" value="1"/>
</dbReference>
<dbReference type="EMBL" id="JBFXLT010000133">
    <property type="protein sequence ID" value="KAL2807693.1"/>
    <property type="molecule type" value="Genomic_DNA"/>
</dbReference>
<dbReference type="InterPro" id="IPR043131">
    <property type="entry name" value="BCAT-like_N"/>
</dbReference>
<keyword evidence="3" id="KW-0663">Pyridoxal phosphate</keyword>
<gene>
    <name evidence="4" type="ORF">BJX63DRAFT_436796</name>
</gene>
<comment type="caution">
    <text evidence="4">The sequence shown here is derived from an EMBL/GenBank/DDBJ whole genome shotgun (WGS) entry which is preliminary data.</text>
</comment>
<evidence type="ECO:0000313" key="4">
    <source>
        <dbReference type="EMBL" id="KAL2807693.1"/>
    </source>
</evidence>
<dbReference type="SUPFAM" id="SSF56752">
    <property type="entry name" value="D-aminoacid aminotransferase-like PLP-dependent enzymes"/>
    <property type="match status" value="1"/>
</dbReference>
<sequence length="122" mass="13742">MAIANECFERLKAYCGYDGKLSVFRTDHNAARMQMSCSRLSLPWADETGLQQLIHALLAHPTVSRRAGAKSMTTYILLSYMPRVDAVPSGMKLLTSPDDMVRWAVVLYLVWIETAFQLSRVS</sequence>
<comment type="similarity">
    <text evidence="2">Belongs to the class-IV pyridoxal-phosphate-dependent aminotransferase family.</text>
</comment>
<evidence type="ECO:0000256" key="1">
    <source>
        <dbReference type="ARBA" id="ARBA00001933"/>
    </source>
</evidence>